<proteinExistence type="predicted"/>
<keyword evidence="3" id="KW-1185">Reference proteome</keyword>
<evidence type="ECO:0000256" key="1">
    <source>
        <dbReference type="SAM" id="SignalP"/>
    </source>
</evidence>
<dbReference type="Proteomes" id="UP001215143">
    <property type="component" value="Chromosome"/>
</dbReference>
<evidence type="ECO:0000313" key="2">
    <source>
        <dbReference type="EMBL" id="WDF02051.1"/>
    </source>
</evidence>
<feature type="signal peptide" evidence="1">
    <location>
        <begin position="1"/>
        <end position="24"/>
    </location>
</feature>
<evidence type="ECO:0008006" key="4">
    <source>
        <dbReference type="Google" id="ProtNLM"/>
    </source>
</evidence>
<keyword evidence="1" id="KW-0732">Signal</keyword>
<name>A0ABY7W3K1_9BACI</name>
<gene>
    <name evidence="2" type="ORF">PQ477_11005</name>
</gene>
<organism evidence="2 3">
    <name type="scientific">Shouchella hunanensis</name>
    <dbReference type="NCBI Taxonomy" id="766894"/>
    <lineage>
        <taxon>Bacteria</taxon>
        <taxon>Bacillati</taxon>
        <taxon>Bacillota</taxon>
        <taxon>Bacilli</taxon>
        <taxon>Bacillales</taxon>
        <taxon>Bacillaceae</taxon>
        <taxon>Shouchella</taxon>
    </lineage>
</organism>
<dbReference type="RefSeq" id="WP_274271792.1">
    <property type="nucleotide sequence ID" value="NZ_CP117834.1"/>
</dbReference>
<sequence length="139" mass="16221">MWKSISIMVVICFLFMTNVHPASAETQTIDQKQQPSILERAFLRELGTNIILETMSTKGDNQLYFAPRIEKITRNEANDFYDITLRVIGYEGPMNPPYTLIHMTIRIPGNDYSKYTVLDYKRRFISDSELKEFIKFAPD</sequence>
<feature type="chain" id="PRO_5047273643" description="DUF3888 domain-containing protein" evidence="1">
    <location>
        <begin position="25"/>
        <end position="139"/>
    </location>
</feature>
<dbReference type="EMBL" id="CP117834">
    <property type="protein sequence ID" value="WDF02051.1"/>
    <property type="molecule type" value="Genomic_DNA"/>
</dbReference>
<protein>
    <recommendedName>
        <fullName evidence="4">DUF3888 domain-containing protein</fullName>
    </recommendedName>
</protein>
<accession>A0ABY7W3K1</accession>
<reference evidence="2 3" key="1">
    <citation type="submission" date="2023-02" db="EMBL/GenBank/DDBJ databases">
        <authorList>
            <person name="Liu G."/>
        </authorList>
    </citation>
    <scope>NUCLEOTIDE SEQUENCE [LARGE SCALE GENOMIC DNA]</scope>
    <source>
        <strain evidence="2 3">DSM 23008</strain>
    </source>
</reference>
<evidence type="ECO:0000313" key="3">
    <source>
        <dbReference type="Proteomes" id="UP001215143"/>
    </source>
</evidence>